<proteinExistence type="predicted"/>
<dbReference type="AlphaFoldDB" id="A0A2W1N4P3"/>
<dbReference type="InterPro" id="IPR025348">
    <property type="entry name" value="DUF4252"/>
</dbReference>
<reference evidence="1 2" key="1">
    <citation type="submission" date="2018-06" db="EMBL/GenBank/DDBJ databases">
        <title>The draft genome sequence of Crocinitomix sp. SM1701.</title>
        <authorList>
            <person name="Zhang X."/>
        </authorList>
    </citation>
    <scope>NUCLEOTIDE SEQUENCE [LARGE SCALE GENOMIC DNA]</scope>
    <source>
        <strain evidence="1 2">SM1701</strain>
    </source>
</reference>
<organism evidence="1 2">
    <name type="scientific">Putridiphycobacter roseus</name>
    <dbReference type="NCBI Taxonomy" id="2219161"/>
    <lineage>
        <taxon>Bacteria</taxon>
        <taxon>Pseudomonadati</taxon>
        <taxon>Bacteroidota</taxon>
        <taxon>Flavobacteriia</taxon>
        <taxon>Flavobacteriales</taxon>
        <taxon>Crocinitomicaceae</taxon>
        <taxon>Putridiphycobacter</taxon>
    </lineage>
</organism>
<name>A0A2W1N4P3_9FLAO</name>
<keyword evidence="2" id="KW-1185">Reference proteome</keyword>
<sequence length="160" mass="18221">MQPPKNLLNFNVLILTLVFTMGTTTAHPIDDYFKKHKNDHEMESKIVPPKIASQVVDKDYPEAIAILKSMSALRYLNYYGDLNQIKKYAKQALAAKGSYPLLLEKKEENRNIKVFGIKKNGLVRRLFAVVQSKTQFLLIIGKGKLSNTQVQYLPILAKEL</sequence>
<dbReference type="RefSeq" id="WP_111061450.1">
    <property type="nucleotide sequence ID" value="NZ_QKSB01000001.1"/>
</dbReference>
<accession>A0A2W1N4P3</accession>
<evidence type="ECO:0008006" key="3">
    <source>
        <dbReference type="Google" id="ProtNLM"/>
    </source>
</evidence>
<dbReference type="OrthoDB" id="5447244at2"/>
<evidence type="ECO:0000313" key="2">
    <source>
        <dbReference type="Proteomes" id="UP000249248"/>
    </source>
</evidence>
<comment type="caution">
    <text evidence="1">The sequence shown here is derived from an EMBL/GenBank/DDBJ whole genome shotgun (WGS) entry which is preliminary data.</text>
</comment>
<evidence type="ECO:0000313" key="1">
    <source>
        <dbReference type="EMBL" id="PZE18550.1"/>
    </source>
</evidence>
<dbReference type="Pfam" id="PF14060">
    <property type="entry name" value="DUF4252"/>
    <property type="match status" value="1"/>
</dbReference>
<protein>
    <recommendedName>
        <fullName evidence="3">DUF4252 domain-containing protein</fullName>
    </recommendedName>
</protein>
<dbReference type="Proteomes" id="UP000249248">
    <property type="component" value="Unassembled WGS sequence"/>
</dbReference>
<gene>
    <name evidence="1" type="ORF">DNU06_01580</name>
</gene>
<dbReference type="EMBL" id="QKSB01000001">
    <property type="protein sequence ID" value="PZE18550.1"/>
    <property type="molecule type" value="Genomic_DNA"/>
</dbReference>